<organism evidence="2">
    <name type="scientific">hydrothermal vent metagenome</name>
    <dbReference type="NCBI Taxonomy" id="652676"/>
    <lineage>
        <taxon>unclassified sequences</taxon>
        <taxon>metagenomes</taxon>
        <taxon>ecological metagenomes</taxon>
    </lineage>
</organism>
<accession>A0A3B0W1Y7</accession>
<name>A0A3B0W1Y7_9ZZZZ</name>
<dbReference type="EMBL" id="UOFB01000400">
    <property type="protein sequence ID" value="VAW49845.1"/>
    <property type="molecule type" value="Genomic_DNA"/>
</dbReference>
<gene>
    <name evidence="2" type="ORF">MNBD_GAMMA04-981</name>
</gene>
<dbReference type="Gene3D" id="2.10.260.10">
    <property type="match status" value="1"/>
</dbReference>
<proteinExistence type="predicted"/>
<dbReference type="SUPFAM" id="SSF89447">
    <property type="entry name" value="AbrB/MazE/MraZ-like"/>
    <property type="match status" value="1"/>
</dbReference>
<sequence length="75" mass="8568">MLDLKIRRIGNSLGVVLPKEALALLRVEEGDKIHLTQDADSVLRLTPYDPEFEAQMEQAIKGMKQYRNTLHHLAK</sequence>
<dbReference type="SMART" id="SM00966">
    <property type="entry name" value="SpoVT_AbrB"/>
    <property type="match status" value="1"/>
</dbReference>
<protein>
    <submittedName>
        <fullName evidence="2">Prevent host death protein, Phd antitoxin</fullName>
    </submittedName>
</protein>
<evidence type="ECO:0000259" key="1">
    <source>
        <dbReference type="SMART" id="SM00966"/>
    </source>
</evidence>
<dbReference type="InterPro" id="IPR037914">
    <property type="entry name" value="SpoVT-AbrB_sf"/>
</dbReference>
<dbReference type="Pfam" id="PF04014">
    <property type="entry name" value="MazE_antitoxin"/>
    <property type="match status" value="1"/>
</dbReference>
<reference evidence="2" key="1">
    <citation type="submission" date="2018-06" db="EMBL/GenBank/DDBJ databases">
        <authorList>
            <person name="Zhirakovskaya E."/>
        </authorList>
    </citation>
    <scope>NUCLEOTIDE SEQUENCE</scope>
</reference>
<dbReference type="InterPro" id="IPR013432">
    <property type="entry name" value="Doc_partner"/>
</dbReference>
<feature type="domain" description="SpoVT-AbrB" evidence="1">
    <location>
        <begin position="7"/>
        <end position="53"/>
    </location>
</feature>
<dbReference type="GO" id="GO:0003677">
    <property type="term" value="F:DNA binding"/>
    <property type="evidence" value="ECO:0007669"/>
    <property type="project" value="InterPro"/>
</dbReference>
<dbReference type="NCBIfam" id="TIGR02609">
    <property type="entry name" value="doc_partner"/>
    <property type="match status" value="1"/>
</dbReference>
<dbReference type="InterPro" id="IPR007159">
    <property type="entry name" value="SpoVT-AbrB_dom"/>
</dbReference>
<evidence type="ECO:0000313" key="2">
    <source>
        <dbReference type="EMBL" id="VAW49845.1"/>
    </source>
</evidence>
<dbReference type="AlphaFoldDB" id="A0A3B0W1Y7"/>